<evidence type="ECO:0000256" key="4">
    <source>
        <dbReference type="ARBA" id="ARBA00023163"/>
    </source>
</evidence>
<protein>
    <submittedName>
        <fullName evidence="6">LysR substrate-binding domain-containing protein</fullName>
    </submittedName>
</protein>
<sequence length="299" mass="32994">MNVHHLELFYYVAKYEGITAAVRKMPYGIQQPAVSGQILQLEEELGVKLFNRRPFALTPAGEMLYDFAYPFFAGLPDVEERLRGEDGKHLRITASASVLGNHLPYVLEKLKLKIPELKLTLKEVEPSELHTQLTTQQADIALTVLHGKLDEGLRSCELMTIPLVLLVPSTCKINTLEQLIRPSDVGDHLESKLPLVGLPENEALSQIFQSGLREKNIQWQASMEVNALDIIQRYVSRGFGAGIGVGIPGVKPIEGVDVIPLDGFDPLVVGAIYQGSMKPIAKEFLQTAQEYVAGIASNK</sequence>
<dbReference type="SUPFAM" id="SSF46785">
    <property type="entry name" value="Winged helix' DNA-binding domain"/>
    <property type="match status" value="1"/>
</dbReference>
<dbReference type="RefSeq" id="WP_377177580.1">
    <property type="nucleotide sequence ID" value="NZ_JBHUJB010000021.1"/>
</dbReference>
<dbReference type="CDD" id="cd05466">
    <property type="entry name" value="PBP2_LTTR_substrate"/>
    <property type="match status" value="1"/>
</dbReference>
<dbReference type="InterPro" id="IPR036388">
    <property type="entry name" value="WH-like_DNA-bd_sf"/>
</dbReference>
<keyword evidence="7" id="KW-1185">Reference proteome</keyword>
<keyword evidence="2" id="KW-0805">Transcription regulation</keyword>
<dbReference type="Pfam" id="PF00126">
    <property type="entry name" value="HTH_1"/>
    <property type="match status" value="1"/>
</dbReference>
<organism evidence="6 7">
    <name type="scientific">Rubritalea tangerina</name>
    <dbReference type="NCBI Taxonomy" id="430798"/>
    <lineage>
        <taxon>Bacteria</taxon>
        <taxon>Pseudomonadati</taxon>
        <taxon>Verrucomicrobiota</taxon>
        <taxon>Verrucomicrobiia</taxon>
        <taxon>Verrucomicrobiales</taxon>
        <taxon>Rubritaleaceae</taxon>
        <taxon>Rubritalea</taxon>
    </lineage>
</organism>
<evidence type="ECO:0000313" key="6">
    <source>
        <dbReference type="EMBL" id="MFD2158206.1"/>
    </source>
</evidence>
<accession>A0ABW4Z9G6</accession>
<evidence type="ECO:0000256" key="1">
    <source>
        <dbReference type="ARBA" id="ARBA00009437"/>
    </source>
</evidence>
<keyword evidence="3" id="KW-0238">DNA-binding</keyword>
<keyword evidence="4" id="KW-0804">Transcription</keyword>
<dbReference type="PANTHER" id="PTHR30346:SF28">
    <property type="entry name" value="HTH-TYPE TRANSCRIPTIONAL REGULATOR CYNR"/>
    <property type="match status" value="1"/>
</dbReference>
<evidence type="ECO:0000259" key="5">
    <source>
        <dbReference type="PROSITE" id="PS50931"/>
    </source>
</evidence>
<dbReference type="Pfam" id="PF03466">
    <property type="entry name" value="LysR_substrate"/>
    <property type="match status" value="1"/>
</dbReference>
<dbReference type="Gene3D" id="3.40.190.290">
    <property type="match status" value="1"/>
</dbReference>
<gene>
    <name evidence="6" type="ORF">ACFSW8_04790</name>
</gene>
<dbReference type="PANTHER" id="PTHR30346">
    <property type="entry name" value="TRANSCRIPTIONAL DUAL REGULATOR HCAR-RELATED"/>
    <property type="match status" value="1"/>
</dbReference>
<dbReference type="InterPro" id="IPR000847">
    <property type="entry name" value="LysR_HTH_N"/>
</dbReference>
<dbReference type="SUPFAM" id="SSF53850">
    <property type="entry name" value="Periplasmic binding protein-like II"/>
    <property type="match status" value="1"/>
</dbReference>
<dbReference type="Gene3D" id="1.10.10.10">
    <property type="entry name" value="Winged helix-like DNA-binding domain superfamily/Winged helix DNA-binding domain"/>
    <property type="match status" value="1"/>
</dbReference>
<dbReference type="PRINTS" id="PR00039">
    <property type="entry name" value="HTHLYSR"/>
</dbReference>
<evidence type="ECO:0000313" key="7">
    <source>
        <dbReference type="Proteomes" id="UP001597389"/>
    </source>
</evidence>
<dbReference type="InterPro" id="IPR005119">
    <property type="entry name" value="LysR_subst-bd"/>
</dbReference>
<reference evidence="7" key="1">
    <citation type="journal article" date="2019" name="Int. J. Syst. Evol. Microbiol.">
        <title>The Global Catalogue of Microorganisms (GCM) 10K type strain sequencing project: providing services to taxonomists for standard genome sequencing and annotation.</title>
        <authorList>
            <consortium name="The Broad Institute Genomics Platform"/>
            <consortium name="The Broad Institute Genome Sequencing Center for Infectious Disease"/>
            <person name="Wu L."/>
            <person name="Ma J."/>
        </authorList>
    </citation>
    <scope>NUCLEOTIDE SEQUENCE [LARGE SCALE GENOMIC DNA]</scope>
    <source>
        <strain evidence="7">CCUG 57942</strain>
    </source>
</reference>
<dbReference type="PROSITE" id="PS50931">
    <property type="entry name" value="HTH_LYSR"/>
    <property type="match status" value="1"/>
</dbReference>
<evidence type="ECO:0000256" key="3">
    <source>
        <dbReference type="ARBA" id="ARBA00023125"/>
    </source>
</evidence>
<evidence type="ECO:0000256" key="2">
    <source>
        <dbReference type="ARBA" id="ARBA00023015"/>
    </source>
</evidence>
<dbReference type="Proteomes" id="UP001597389">
    <property type="component" value="Unassembled WGS sequence"/>
</dbReference>
<comment type="caution">
    <text evidence="6">The sequence shown here is derived from an EMBL/GenBank/DDBJ whole genome shotgun (WGS) entry which is preliminary data.</text>
</comment>
<name>A0ABW4Z9G6_9BACT</name>
<feature type="domain" description="HTH lysR-type" evidence="5">
    <location>
        <begin position="1"/>
        <end position="60"/>
    </location>
</feature>
<comment type="similarity">
    <text evidence="1">Belongs to the LysR transcriptional regulatory family.</text>
</comment>
<dbReference type="EMBL" id="JBHUJB010000021">
    <property type="protein sequence ID" value="MFD2158206.1"/>
    <property type="molecule type" value="Genomic_DNA"/>
</dbReference>
<proteinExistence type="inferred from homology"/>
<dbReference type="InterPro" id="IPR036390">
    <property type="entry name" value="WH_DNA-bd_sf"/>
</dbReference>